<protein>
    <submittedName>
        <fullName evidence="1">Uncharacterized protein</fullName>
    </submittedName>
</protein>
<feature type="non-terminal residue" evidence="1">
    <location>
        <position position="1"/>
    </location>
</feature>
<accession>A0AAV5WAA5</accession>
<sequence length="70" mass="8093">ELLFHVLIAHVVHRLIRLFTGVSCRRFHLGDVFLVLWMDCCCSCSTRSTCSTLLRRAGTHRSRRLLPLLV</sequence>
<evidence type="ECO:0000313" key="2">
    <source>
        <dbReference type="Proteomes" id="UP001432322"/>
    </source>
</evidence>
<name>A0AAV5WAA5_9BILA</name>
<reference evidence="1" key="1">
    <citation type="submission" date="2023-10" db="EMBL/GenBank/DDBJ databases">
        <title>Genome assembly of Pristionchus species.</title>
        <authorList>
            <person name="Yoshida K."/>
            <person name="Sommer R.J."/>
        </authorList>
    </citation>
    <scope>NUCLEOTIDE SEQUENCE</scope>
    <source>
        <strain evidence="1">RS5133</strain>
    </source>
</reference>
<proteinExistence type="predicted"/>
<dbReference type="EMBL" id="BTSY01000005">
    <property type="protein sequence ID" value="GMT26952.1"/>
    <property type="molecule type" value="Genomic_DNA"/>
</dbReference>
<dbReference type="Proteomes" id="UP001432322">
    <property type="component" value="Unassembled WGS sequence"/>
</dbReference>
<gene>
    <name evidence="1" type="ORF">PFISCL1PPCAC_18249</name>
</gene>
<organism evidence="1 2">
    <name type="scientific">Pristionchus fissidentatus</name>
    <dbReference type="NCBI Taxonomy" id="1538716"/>
    <lineage>
        <taxon>Eukaryota</taxon>
        <taxon>Metazoa</taxon>
        <taxon>Ecdysozoa</taxon>
        <taxon>Nematoda</taxon>
        <taxon>Chromadorea</taxon>
        <taxon>Rhabditida</taxon>
        <taxon>Rhabditina</taxon>
        <taxon>Diplogasteromorpha</taxon>
        <taxon>Diplogasteroidea</taxon>
        <taxon>Neodiplogasteridae</taxon>
        <taxon>Pristionchus</taxon>
    </lineage>
</organism>
<comment type="caution">
    <text evidence="1">The sequence shown here is derived from an EMBL/GenBank/DDBJ whole genome shotgun (WGS) entry which is preliminary data.</text>
</comment>
<dbReference type="AlphaFoldDB" id="A0AAV5WAA5"/>
<feature type="non-terminal residue" evidence="1">
    <location>
        <position position="70"/>
    </location>
</feature>
<evidence type="ECO:0000313" key="1">
    <source>
        <dbReference type="EMBL" id="GMT26952.1"/>
    </source>
</evidence>
<keyword evidence="2" id="KW-1185">Reference proteome</keyword>